<proteinExistence type="predicted"/>
<evidence type="ECO:0000313" key="2">
    <source>
        <dbReference type="EMBL" id="NOU94781.1"/>
    </source>
</evidence>
<dbReference type="Pfam" id="PF01408">
    <property type="entry name" value="GFO_IDH_MocA"/>
    <property type="match status" value="1"/>
</dbReference>
<name>A0A972GQ00_9BACL</name>
<sequence length="366" mass="41367">MVRKGDEFIMKKIKVGIIGLGEVAQIIHLPILESLSDRFEIAAICDISEQLLEAIGKRYQVSVSNRYTQADDLTKQDDLDAVFVLNSDEYHADCTISALKNKKHVLLEKPVCLTLEDVEAIIHARDEAGVQVMVGYMRRFAPAYVSAVEEVKQLGKINYARIRDIIGANRLFIEQSSHVLRPTDIPEESVRDKQERAGRMVQQAIGDAPAAHKAAYRLLCGLSSHDLSAMREIIGFPKRVVAASQWNGGRFMNAILEFDGYNATFETGVDNIRRFDAHIQIYGDHKAITIQYDTPYIRHLPTTKIIEESVGEAFTKTVERPSFKDAYTLELEYFHEVVTTGTQPKTTLEDSREDLKLFKMIIDAFE</sequence>
<dbReference type="SUPFAM" id="SSF51735">
    <property type="entry name" value="NAD(P)-binding Rossmann-fold domains"/>
    <property type="match status" value="1"/>
</dbReference>
<keyword evidence="3" id="KW-1185">Reference proteome</keyword>
<dbReference type="PANTHER" id="PTHR43708">
    <property type="entry name" value="CONSERVED EXPRESSED OXIDOREDUCTASE (EUROFUNG)"/>
    <property type="match status" value="1"/>
</dbReference>
<reference evidence="2" key="1">
    <citation type="submission" date="2019-10" db="EMBL/GenBank/DDBJ databases">
        <title>Description of Paenibacillus glebae sp. nov.</title>
        <authorList>
            <person name="Carlier A."/>
            <person name="Qi S."/>
        </authorList>
    </citation>
    <scope>NUCLEOTIDE SEQUENCE</scope>
    <source>
        <strain evidence="2">LMG 31456</strain>
    </source>
</reference>
<dbReference type="PANTHER" id="PTHR43708:SF4">
    <property type="entry name" value="OXIDOREDUCTASE YCEM-RELATED"/>
    <property type="match status" value="1"/>
</dbReference>
<dbReference type="Gene3D" id="3.30.360.10">
    <property type="entry name" value="Dihydrodipicolinate Reductase, domain 2"/>
    <property type="match status" value="1"/>
</dbReference>
<dbReference type="AlphaFoldDB" id="A0A972GQ00"/>
<dbReference type="Gene3D" id="3.40.50.720">
    <property type="entry name" value="NAD(P)-binding Rossmann-like Domain"/>
    <property type="match status" value="1"/>
</dbReference>
<gene>
    <name evidence="2" type="ORF">GC093_16365</name>
</gene>
<dbReference type="InterPro" id="IPR036291">
    <property type="entry name" value="NAD(P)-bd_dom_sf"/>
</dbReference>
<evidence type="ECO:0000313" key="3">
    <source>
        <dbReference type="Proteomes" id="UP000641588"/>
    </source>
</evidence>
<dbReference type="InterPro" id="IPR051317">
    <property type="entry name" value="Gfo/Idh/MocA_oxidoreduct"/>
</dbReference>
<protein>
    <submittedName>
        <fullName evidence="2">Gfo/Idh/MocA family oxidoreductase</fullName>
    </submittedName>
</protein>
<dbReference type="EMBL" id="WHOD01000065">
    <property type="protein sequence ID" value="NOU94781.1"/>
    <property type="molecule type" value="Genomic_DNA"/>
</dbReference>
<organism evidence="2 3">
    <name type="scientific">Paenibacillus foliorum</name>
    <dbReference type="NCBI Taxonomy" id="2654974"/>
    <lineage>
        <taxon>Bacteria</taxon>
        <taxon>Bacillati</taxon>
        <taxon>Bacillota</taxon>
        <taxon>Bacilli</taxon>
        <taxon>Bacillales</taxon>
        <taxon>Paenibacillaceae</taxon>
        <taxon>Paenibacillus</taxon>
    </lineage>
</organism>
<dbReference type="Proteomes" id="UP000641588">
    <property type="component" value="Unassembled WGS sequence"/>
</dbReference>
<evidence type="ECO:0000259" key="1">
    <source>
        <dbReference type="Pfam" id="PF01408"/>
    </source>
</evidence>
<feature type="domain" description="Gfo/Idh/MocA-like oxidoreductase N-terminal" evidence="1">
    <location>
        <begin position="13"/>
        <end position="136"/>
    </location>
</feature>
<dbReference type="InterPro" id="IPR000683">
    <property type="entry name" value="Gfo/Idh/MocA-like_OxRdtase_N"/>
</dbReference>
<comment type="caution">
    <text evidence="2">The sequence shown here is derived from an EMBL/GenBank/DDBJ whole genome shotgun (WGS) entry which is preliminary data.</text>
</comment>
<accession>A0A972GQ00</accession>
<dbReference type="GO" id="GO:0000166">
    <property type="term" value="F:nucleotide binding"/>
    <property type="evidence" value="ECO:0007669"/>
    <property type="project" value="InterPro"/>
</dbReference>